<sequence>MCTMRVKLFRQYLACEHSQWDPQTEIDEWEEAEPLKTKDSPAAEDATNVKGSGAIDRALDVAIEPNVQTETSIREKLLQSSPIKTSSLRITIFFIYILCVEHEYYYNSSCRRHL</sequence>
<organism evidence="1 2">
    <name type="scientific">Dipteronia dyeriana</name>
    <dbReference type="NCBI Taxonomy" id="168575"/>
    <lineage>
        <taxon>Eukaryota</taxon>
        <taxon>Viridiplantae</taxon>
        <taxon>Streptophyta</taxon>
        <taxon>Embryophyta</taxon>
        <taxon>Tracheophyta</taxon>
        <taxon>Spermatophyta</taxon>
        <taxon>Magnoliopsida</taxon>
        <taxon>eudicotyledons</taxon>
        <taxon>Gunneridae</taxon>
        <taxon>Pentapetalae</taxon>
        <taxon>rosids</taxon>
        <taxon>malvids</taxon>
        <taxon>Sapindales</taxon>
        <taxon>Sapindaceae</taxon>
        <taxon>Hippocastanoideae</taxon>
        <taxon>Acereae</taxon>
        <taxon>Dipteronia</taxon>
    </lineage>
</organism>
<evidence type="ECO:0000313" key="2">
    <source>
        <dbReference type="Proteomes" id="UP001280121"/>
    </source>
</evidence>
<protein>
    <submittedName>
        <fullName evidence="1">Uncharacterized protein</fullName>
    </submittedName>
</protein>
<dbReference type="AlphaFoldDB" id="A0AAE0CNA6"/>
<dbReference type="Proteomes" id="UP001280121">
    <property type="component" value="Unassembled WGS sequence"/>
</dbReference>
<dbReference type="EMBL" id="JANJYI010000003">
    <property type="protein sequence ID" value="KAK2657432.1"/>
    <property type="molecule type" value="Genomic_DNA"/>
</dbReference>
<reference evidence="1" key="1">
    <citation type="journal article" date="2023" name="Plant J.">
        <title>Genome sequences and population genomics provide insights into the demographic history, inbreeding, and mutation load of two 'living fossil' tree species of Dipteronia.</title>
        <authorList>
            <person name="Feng Y."/>
            <person name="Comes H.P."/>
            <person name="Chen J."/>
            <person name="Zhu S."/>
            <person name="Lu R."/>
            <person name="Zhang X."/>
            <person name="Li P."/>
            <person name="Qiu J."/>
            <person name="Olsen K.M."/>
            <person name="Qiu Y."/>
        </authorList>
    </citation>
    <scope>NUCLEOTIDE SEQUENCE</scope>
    <source>
        <strain evidence="1">KIB01</strain>
    </source>
</reference>
<name>A0AAE0CNA6_9ROSI</name>
<comment type="caution">
    <text evidence="1">The sequence shown here is derived from an EMBL/GenBank/DDBJ whole genome shotgun (WGS) entry which is preliminary data.</text>
</comment>
<accession>A0AAE0CNA6</accession>
<gene>
    <name evidence="1" type="ORF">Ddye_010484</name>
</gene>
<proteinExistence type="predicted"/>
<evidence type="ECO:0000313" key="1">
    <source>
        <dbReference type="EMBL" id="KAK2657432.1"/>
    </source>
</evidence>
<keyword evidence="2" id="KW-1185">Reference proteome</keyword>